<comment type="caution">
    <text evidence="2">The sequence shown here is derived from an EMBL/GenBank/DDBJ whole genome shotgun (WGS) entry which is preliminary data.</text>
</comment>
<gene>
    <name evidence="2" type="ORF">N656DRAFT_832064</name>
</gene>
<reference evidence="2" key="1">
    <citation type="journal article" date="2023" name="Mol. Phylogenet. Evol.">
        <title>Genome-scale phylogeny and comparative genomics of the fungal order Sordariales.</title>
        <authorList>
            <person name="Hensen N."/>
            <person name="Bonometti L."/>
            <person name="Westerberg I."/>
            <person name="Brannstrom I.O."/>
            <person name="Guillou S."/>
            <person name="Cros-Aarteil S."/>
            <person name="Calhoun S."/>
            <person name="Haridas S."/>
            <person name="Kuo A."/>
            <person name="Mondo S."/>
            <person name="Pangilinan J."/>
            <person name="Riley R."/>
            <person name="LaButti K."/>
            <person name="Andreopoulos B."/>
            <person name="Lipzen A."/>
            <person name="Chen C."/>
            <person name="Yan M."/>
            <person name="Daum C."/>
            <person name="Ng V."/>
            <person name="Clum A."/>
            <person name="Steindorff A."/>
            <person name="Ohm R.A."/>
            <person name="Martin F."/>
            <person name="Silar P."/>
            <person name="Natvig D.O."/>
            <person name="Lalanne C."/>
            <person name="Gautier V."/>
            <person name="Ament-Velasquez S.L."/>
            <person name="Kruys A."/>
            <person name="Hutchinson M.I."/>
            <person name="Powell A.J."/>
            <person name="Barry K."/>
            <person name="Miller A.N."/>
            <person name="Grigoriev I.V."/>
            <person name="Debuchy R."/>
            <person name="Gladieux P."/>
            <person name="Hiltunen Thoren M."/>
            <person name="Johannesson H."/>
        </authorList>
    </citation>
    <scope>NUCLEOTIDE SEQUENCE</scope>
    <source>
        <strain evidence="2">CBS 508.74</strain>
    </source>
</reference>
<keyword evidence="1" id="KW-0732">Signal</keyword>
<evidence type="ECO:0000313" key="2">
    <source>
        <dbReference type="EMBL" id="KAK4108831.1"/>
    </source>
</evidence>
<evidence type="ECO:0000313" key="3">
    <source>
        <dbReference type="Proteomes" id="UP001302812"/>
    </source>
</evidence>
<reference evidence="2" key="2">
    <citation type="submission" date="2023-05" db="EMBL/GenBank/DDBJ databases">
        <authorList>
            <consortium name="Lawrence Berkeley National Laboratory"/>
            <person name="Steindorff A."/>
            <person name="Hensen N."/>
            <person name="Bonometti L."/>
            <person name="Westerberg I."/>
            <person name="Brannstrom I.O."/>
            <person name="Guillou S."/>
            <person name="Cros-Aarteil S."/>
            <person name="Calhoun S."/>
            <person name="Haridas S."/>
            <person name="Kuo A."/>
            <person name="Mondo S."/>
            <person name="Pangilinan J."/>
            <person name="Riley R."/>
            <person name="Labutti K."/>
            <person name="Andreopoulos B."/>
            <person name="Lipzen A."/>
            <person name="Chen C."/>
            <person name="Yanf M."/>
            <person name="Daum C."/>
            <person name="Ng V."/>
            <person name="Clum A."/>
            <person name="Ohm R."/>
            <person name="Martin F."/>
            <person name="Silar P."/>
            <person name="Natvig D."/>
            <person name="Lalanne C."/>
            <person name="Gautier V."/>
            <person name="Ament-Velasquez S.L."/>
            <person name="Kruys A."/>
            <person name="Hutchinson M.I."/>
            <person name="Powell A.J."/>
            <person name="Barry K."/>
            <person name="Miller A.N."/>
            <person name="Grigoriev I.V."/>
            <person name="Debuchy R."/>
            <person name="Gladieux P."/>
            <person name="Thoren M.H."/>
            <person name="Johannesson H."/>
        </authorList>
    </citation>
    <scope>NUCLEOTIDE SEQUENCE</scope>
    <source>
        <strain evidence="2">CBS 508.74</strain>
    </source>
</reference>
<name>A0AAN6QFU7_9PEZI</name>
<feature type="chain" id="PRO_5042942704" evidence="1">
    <location>
        <begin position="27"/>
        <end position="109"/>
    </location>
</feature>
<protein>
    <submittedName>
        <fullName evidence="2">Uncharacterized protein</fullName>
    </submittedName>
</protein>
<feature type="signal peptide" evidence="1">
    <location>
        <begin position="1"/>
        <end position="26"/>
    </location>
</feature>
<sequence length="109" mass="11707">MRFSSINPNLLKGLCLTPLFATYGQAQSLQDGCPKDELTCHDIMNASQCIEQIIVEGLSPVTREGLVKCVEHEGTASNLPGAVKYCRCPGCHTAQINAVIAEMFPPPCA</sequence>
<accession>A0AAN6QFU7</accession>
<proteinExistence type="predicted"/>
<dbReference type="RefSeq" id="XP_064666401.1">
    <property type="nucleotide sequence ID" value="XM_064818648.1"/>
</dbReference>
<evidence type="ECO:0000256" key="1">
    <source>
        <dbReference type="SAM" id="SignalP"/>
    </source>
</evidence>
<dbReference type="EMBL" id="MU853360">
    <property type="protein sequence ID" value="KAK4108831.1"/>
    <property type="molecule type" value="Genomic_DNA"/>
</dbReference>
<organism evidence="2 3">
    <name type="scientific">Canariomyces notabilis</name>
    <dbReference type="NCBI Taxonomy" id="2074819"/>
    <lineage>
        <taxon>Eukaryota</taxon>
        <taxon>Fungi</taxon>
        <taxon>Dikarya</taxon>
        <taxon>Ascomycota</taxon>
        <taxon>Pezizomycotina</taxon>
        <taxon>Sordariomycetes</taxon>
        <taxon>Sordariomycetidae</taxon>
        <taxon>Sordariales</taxon>
        <taxon>Chaetomiaceae</taxon>
        <taxon>Canariomyces</taxon>
    </lineage>
</organism>
<dbReference type="GeneID" id="89942774"/>
<dbReference type="Proteomes" id="UP001302812">
    <property type="component" value="Unassembled WGS sequence"/>
</dbReference>
<keyword evidence="3" id="KW-1185">Reference proteome</keyword>
<dbReference type="AlphaFoldDB" id="A0AAN6QFU7"/>